<dbReference type="Gramene" id="KQL22912">
    <property type="protein sequence ID" value="KQL22912"/>
    <property type="gene ID" value="SETIT_0307892mg"/>
</dbReference>
<dbReference type="EnsemblPlants" id="KQL22911">
    <property type="protein sequence ID" value="KQL22911"/>
    <property type="gene ID" value="SETIT_0307892mg"/>
</dbReference>
<reference evidence="2" key="1">
    <citation type="journal article" date="2012" name="Nat. Biotechnol.">
        <title>Reference genome sequence of the model plant Setaria.</title>
        <authorList>
            <person name="Bennetzen J.L."/>
            <person name="Schmutz J."/>
            <person name="Wang H."/>
            <person name="Percifield R."/>
            <person name="Hawkins J."/>
            <person name="Pontaroli A.C."/>
            <person name="Estep M."/>
            <person name="Feng L."/>
            <person name="Vaughn J.N."/>
            <person name="Grimwood J."/>
            <person name="Jenkins J."/>
            <person name="Barry K."/>
            <person name="Lindquist E."/>
            <person name="Hellsten U."/>
            <person name="Deshpande S."/>
            <person name="Wang X."/>
            <person name="Wu X."/>
            <person name="Mitros T."/>
            <person name="Triplett J."/>
            <person name="Yang X."/>
            <person name="Ye C.Y."/>
            <person name="Mauro-Herrera M."/>
            <person name="Wang L."/>
            <person name="Li P."/>
            <person name="Sharma M."/>
            <person name="Sharma R."/>
            <person name="Ronald P.C."/>
            <person name="Panaud O."/>
            <person name="Kellogg E.A."/>
            <person name="Brutnell T.P."/>
            <person name="Doust A.N."/>
            <person name="Tuskan G.A."/>
            <person name="Rokhsar D."/>
            <person name="Devos K.M."/>
        </authorList>
    </citation>
    <scope>NUCLEOTIDE SEQUENCE [LARGE SCALE GENOMIC DNA]</scope>
    <source>
        <strain evidence="2">cv. Yugu1</strain>
    </source>
</reference>
<protein>
    <submittedName>
        <fullName evidence="1">Uncharacterized protein</fullName>
    </submittedName>
</protein>
<dbReference type="Gramene" id="KQL22911">
    <property type="protein sequence ID" value="KQL22911"/>
    <property type="gene ID" value="SETIT_0307892mg"/>
</dbReference>
<organism evidence="1 2">
    <name type="scientific">Setaria italica</name>
    <name type="common">Foxtail millet</name>
    <name type="synonym">Panicum italicum</name>
    <dbReference type="NCBI Taxonomy" id="4555"/>
    <lineage>
        <taxon>Eukaryota</taxon>
        <taxon>Viridiplantae</taxon>
        <taxon>Streptophyta</taxon>
        <taxon>Embryophyta</taxon>
        <taxon>Tracheophyta</taxon>
        <taxon>Spermatophyta</taxon>
        <taxon>Magnoliopsida</taxon>
        <taxon>Liliopsida</taxon>
        <taxon>Poales</taxon>
        <taxon>Poaceae</taxon>
        <taxon>PACMAD clade</taxon>
        <taxon>Panicoideae</taxon>
        <taxon>Panicodae</taxon>
        <taxon>Paniceae</taxon>
        <taxon>Cenchrinae</taxon>
        <taxon>Setaria</taxon>
    </lineage>
</organism>
<reference evidence="1" key="2">
    <citation type="submission" date="2018-08" db="UniProtKB">
        <authorList>
            <consortium name="EnsemblPlants"/>
        </authorList>
    </citation>
    <scope>IDENTIFICATION</scope>
    <source>
        <strain evidence="1">Yugu1</strain>
    </source>
</reference>
<sequence length="13" mass="1519">MVFTPPIYPFVHA</sequence>
<name>A0A0Q3QYQ0_SETIT</name>
<dbReference type="EnsemblPlants" id="KQL22912">
    <property type="protein sequence ID" value="KQL22912"/>
    <property type="gene ID" value="SETIT_0307892mg"/>
</dbReference>
<keyword evidence="2" id="KW-1185">Reference proteome</keyword>
<accession>A0A0Q3QYQ0</accession>
<evidence type="ECO:0000313" key="1">
    <source>
        <dbReference type="EnsemblPlants" id="KQL22912"/>
    </source>
</evidence>
<dbReference type="EMBL" id="AGNK02000740">
    <property type="status" value="NOT_ANNOTATED_CDS"/>
    <property type="molecule type" value="Genomic_DNA"/>
</dbReference>
<dbReference type="Proteomes" id="UP000004995">
    <property type="component" value="Unassembled WGS sequence"/>
</dbReference>
<proteinExistence type="predicted"/>
<evidence type="ECO:0000313" key="2">
    <source>
        <dbReference type="Proteomes" id="UP000004995"/>
    </source>
</evidence>